<gene>
    <name evidence="8" type="ORF">SAMN04488539_1790</name>
</gene>
<dbReference type="OrthoDB" id="3335676at2"/>
<name>A0A1H1SQY0_9CORY</name>
<dbReference type="InterPro" id="IPR015421">
    <property type="entry name" value="PyrdxlP-dep_Trfase_major"/>
</dbReference>
<evidence type="ECO:0000256" key="2">
    <source>
        <dbReference type="ARBA" id="ARBA00009533"/>
    </source>
</evidence>
<evidence type="ECO:0000256" key="6">
    <source>
        <dbReference type="PIRSR" id="PIRSR602129-50"/>
    </source>
</evidence>
<dbReference type="eggNOG" id="COG0076">
    <property type="taxonomic scope" value="Bacteria"/>
</dbReference>
<proteinExistence type="inferred from homology"/>
<dbReference type="InterPro" id="IPR002129">
    <property type="entry name" value="PyrdxlP-dep_de-COase"/>
</dbReference>
<dbReference type="EMBL" id="LT629765">
    <property type="protein sequence ID" value="SDS49789.1"/>
    <property type="molecule type" value="Genomic_DNA"/>
</dbReference>
<dbReference type="SUPFAM" id="SSF53383">
    <property type="entry name" value="PLP-dependent transferases"/>
    <property type="match status" value="1"/>
</dbReference>
<dbReference type="Gene3D" id="3.90.1150.10">
    <property type="entry name" value="Aspartate Aminotransferase, domain 1"/>
    <property type="match status" value="1"/>
</dbReference>
<accession>A0A1H1SQY0</accession>
<keyword evidence="9" id="KW-1185">Reference proteome</keyword>
<comment type="similarity">
    <text evidence="2 7">Belongs to the group II decarboxylase family.</text>
</comment>
<evidence type="ECO:0000256" key="3">
    <source>
        <dbReference type="ARBA" id="ARBA00022793"/>
    </source>
</evidence>
<dbReference type="GO" id="GO:0030170">
    <property type="term" value="F:pyridoxal phosphate binding"/>
    <property type="evidence" value="ECO:0007669"/>
    <property type="project" value="InterPro"/>
</dbReference>
<dbReference type="PANTHER" id="PTHR45677">
    <property type="entry name" value="GLUTAMATE DECARBOXYLASE-RELATED"/>
    <property type="match status" value="1"/>
</dbReference>
<protein>
    <submittedName>
        <fullName evidence="8">L-2,4-diaminobutyrate decarboxylase</fullName>
    </submittedName>
</protein>
<keyword evidence="5 7" id="KW-0456">Lyase</keyword>
<feature type="modified residue" description="N6-(pyridoxal phosphate)lysine" evidence="6">
    <location>
        <position position="301"/>
    </location>
</feature>
<dbReference type="Pfam" id="PF00282">
    <property type="entry name" value="Pyridoxal_deC"/>
    <property type="match status" value="1"/>
</dbReference>
<dbReference type="AlphaFoldDB" id="A0A1H1SQY0"/>
<dbReference type="RefSeq" id="WP_019193962.1">
    <property type="nucleotide sequence ID" value="NZ_LT629765.1"/>
</dbReference>
<dbReference type="STRING" id="1203190.GCA_000312345_01127"/>
<evidence type="ECO:0000256" key="5">
    <source>
        <dbReference type="ARBA" id="ARBA00023239"/>
    </source>
</evidence>
<sequence>MPSTHEQTPTTGVGHYLIGRGATTGEFSAAIGQAASLAARAIYGTDHPIPACDAASAAEKLADIDLAAPLHELHRTLAELRDIWLDGAVLYHHPRYLSHLNCPIALPAVAAEVLATSLNTSVESWDQAGAAALIEQRLIEWVSRILGFPESANGVFTSGGTQSNLQALAIARNKARASAPLDSLAIFASPTAHYSVHRAADLLGIAPGNVVSVAMEPAALSAALTRAQRSGCTPAAVVATAGTTDRGLIDPLDGIADVCRAAGVHLHVDAAYGGAACLSPTHAGLLRGIDRADSVTIDFHKTFYQPLTCSALLCRNASDFAAVRVHADYLNPADAPRLNLADYSLQTSRRFDALKLWVTLRTVGPEAFGAAFDSIIALARDAAHAIEHDPELADLDLYEKPHLSTVLFSLRGDPRGALAAPIRDALFSSGTAAIAVTRIDERTLMKLTILDPTLKLDEITSVLRAVVRVSRTLPTPPDRAADTL</sequence>
<evidence type="ECO:0000313" key="9">
    <source>
        <dbReference type="Proteomes" id="UP000182237"/>
    </source>
</evidence>
<comment type="cofactor">
    <cofactor evidence="1 6 7">
        <name>pyridoxal 5'-phosphate</name>
        <dbReference type="ChEBI" id="CHEBI:597326"/>
    </cofactor>
</comment>
<dbReference type="GO" id="GO:0019752">
    <property type="term" value="P:carboxylic acid metabolic process"/>
    <property type="evidence" value="ECO:0007669"/>
    <property type="project" value="InterPro"/>
</dbReference>
<evidence type="ECO:0000256" key="4">
    <source>
        <dbReference type="ARBA" id="ARBA00022898"/>
    </source>
</evidence>
<evidence type="ECO:0000256" key="1">
    <source>
        <dbReference type="ARBA" id="ARBA00001933"/>
    </source>
</evidence>
<dbReference type="InterPro" id="IPR015422">
    <property type="entry name" value="PyrdxlP-dep_Trfase_small"/>
</dbReference>
<dbReference type="InterPro" id="IPR015424">
    <property type="entry name" value="PyrdxlP-dep_Trfase"/>
</dbReference>
<evidence type="ECO:0000313" key="8">
    <source>
        <dbReference type="EMBL" id="SDS49789.1"/>
    </source>
</evidence>
<keyword evidence="4 6" id="KW-0663">Pyridoxal phosphate</keyword>
<dbReference type="GO" id="GO:0004058">
    <property type="term" value="F:aromatic-L-amino-acid decarboxylase activity"/>
    <property type="evidence" value="ECO:0007669"/>
    <property type="project" value="UniProtKB-ARBA"/>
</dbReference>
<keyword evidence="3" id="KW-0210">Decarboxylase</keyword>
<organism evidence="8 9">
    <name type="scientific">Corynebacterium timonense</name>
    <dbReference type="NCBI Taxonomy" id="441500"/>
    <lineage>
        <taxon>Bacteria</taxon>
        <taxon>Bacillati</taxon>
        <taxon>Actinomycetota</taxon>
        <taxon>Actinomycetes</taxon>
        <taxon>Mycobacteriales</taxon>
        <taxon>Corynebacteriaceae</taxon>
        <taxon>Corynebacterium</taxon>
    </lineage>
</organism>
<evidence type="ECO:0000256" key="7">
    <source>
        <dbReference type="RuleBase" id="RU000382"/>
    </source>
</evidence>
<dbReference type="Gene3D" id="3.40.640.10">
    <property type="entry name" value="Type I PLP-dependent aspartate aminotransferase-like (Major domain)"/>
    <property type="match status" value="1"/>
</dbReference>
<dbReference type="PANTHER" id="PTHR45677:SF8">
    <property type="entry name" value="CYSTEINE SULFINIC ACID DECARBOXYLASE"/>
    <property type="match status" value="1"/>
</dbReference>
<dbReference type="GO" id="GO:0005737">
    <property type="term" value="C:cytoplasm"/>
    <property type="evidence" value="ECO:0007669"/>
    <property type="project" value="TreeGrafter"/>
</dbReference>
<dbReference type="Proteomes" id="UP000182237">
    <property type="component" value="Chromosome I"/>
</dbReference>
<reference evidence="8 9" key="1">
    <citation type="submission" date="2016-10" db="EMBL/GenBank/DDBJ databases">
        <authorList>
            <person name="de Groot N.N."/>
        </authorList>
    </citation>
    <scope>NUCLEOTIDE SEQUENCE [LARGE SCALE GENOMIC DNA]</scope>
    <source>
        <strain evidence="8 9">DSM 45434</strain>
    </source>
</reference>